<evidence type="ECO:0000313" key="3">
    <source>
        <dbReference type="Proteomes" id="UP001150830"/>
    </source>
</evidence>
<dbReference type="AlphaFoldDB" id="A0A9X3EEA4"/>
<accession>A0A9X3EEA4</accession>
<sequence>MARILFRLANVPEIEANAVKSALEQAGVDFYETSAGRWGLSLAALWARTESDFERGREVIDECQQHLDQLPHEPTASLGQRLRERPLELLLTVLAVLGVLTISLMPFLNAFASH</sequence>
<protein>
    <submittedName>
        <fullName evidence="2">DUF6164 family protein</fullName>
    </submittedName>
</protein>
<dbReference type="RefSeq" id="WP_283174209.1">
    <property type="nucleotide sequence ID" value="NZ_JAPNOA010000029.1"/>
</dbReference>
<evidence type="ECO:0000256" key="1">
    <source>
        <dbReference type="SAM" id="Phobius"/>
    </source>
</evidence>
<dbReference type="InterPro" id="IPR046162">
    <property type="entry name" value="DUF6164"/>
</dbReference>
<organism evidence="2 3">
    <name type="scientific">Parathalassolituus penaei</name>
    <dbReference type="NCBI Taxonomy" id="2997323"/>
    <lineage>
        <taxon>Bacteria</taxon>
        <taxon>Pseudomonadati</taxon>
        <taxon>Pseudomonadota</taxon>
        <taxon>Gammaproteobacteria</taxon>
        <taxon>Oceanospirillales</taxon>
        <taxon>Oceanospirillaceae</taxon>
        <taxon>Parathalassolituus</taxon>
    </lineage>
</organism>
<dbReference type="Proteomes" id="UP001150830">
    <property type="component" value="Unassembled WGS sequence"/>
</dbReference>
<gene>
    <name evidence="2" type="ORF">OUO13_12465</name>
</gene>
<proteinExistence type="predicted"/>
<keyword evidence="1" id="KW-0812">Transmembrane</keyword>
<reference evidence="2" key="1">
    <citation type="submission" date="2022-11" db="EMBL/GenBank/DDBJ databases">
        <title>Parathalassolutuus dongxingensis gen. nov., sp. nov., a novel member of family Oceanospirillaceae isolated from a coastal shrimp pond in Guangxi, China.</title>
        <authorList>
            <person name="Chen H."/>
        </authorList>
    </citation>
    <scope>NUCLEOTIDE SEQUENCE</scope>
    <source>
        <strain evidence="2">G-43</strain>
    </source>
</reference>
<feature type="transmembrane region" description="Helical" evidence="1">
    <location>
        <begin position="89"/>
        <end position="112"/>
    </location>
</feature>
<keyword evidence="3" id="KW-1185">Reference proteome</keyword>
<name>A0A9X3EEA4_9GAMM</name>
<keyword evidence="1" id="KW-0472">Membrane</keyword>
<dbReference type="Pfam" id="PF19661">
    <property type="entry name" value="DUF6164"/>
    <property type="match status" value="1"/>
</dbReference>
<keyword evidence="1" id="KW-1133">Transmembrane helix</keyword>
<comment type="caution">
    <text evidence="2">The sequence shown here is derived from an EMBL/GenBank/DDBJ whole genome shotgun (WGS) entry which is preliminary data.</text>
</comment>
<evidence type="ECO:0000313" key="2">
    <source>
        <dbReference type="EMBL" id="MCY0966003.1"/>
    </source>
</evidence>
<dbReference type="EMBL" id="JAPNOA010000029">
    <property type="protein sequence ID" value="MCY0966003.1"/>
    <property type="molecule type" value="Genomic_DNA"/>
</dbReference>